<evidence type="ECO:0000256" key="1">
    <source>
        <dbReference type="ARBA" id="ARBA00022801"/>
    </source>
</evidence>
<dbReference type="Proteomes" id="UP000030651">
    <property type="component" value="Unassembled WGS sequence"/>
</dbReference>
<dbReference type="PANTHER" id="PTHR48081">
    <property type="entry name" value="AB HYDROLASE SUPERFAMILY PROTEIN C4A8.06C"/>
    <property type="match status" value="1"/>
</dbReference>
<evidence type="ECO:0000313" key="4">
    <source>
        <dbReference type="Proteomes" id="UP000030651"/>
    </source>
</evidence>
<dbReference type="InterPro" id="IPR029058">
    <property type="entry name" value="AB_hydrolase_fold"/>
</dbReference>
<dbReference type="Pfam" id="PF07859">
    <property type="entry name" value="Abhydrolase_3"/>
    <property type="match status" value="1"/>
</dbReference>
<reference evidence="4" key="1">
    <citation type="journal article" date="2015" name="BMC Genomics">
        <title>Genomic and transcriptomic analysis of the endophytic fungus Pestalotiopsis fici reveals its lifestyle and high potential for synthesis of natural products.</title>
        <authorList>
            <person name="Wang X."/>
            <person name="Zhang X."/>
            <person name="Liu L."/>
            <person name="Xiang M."/>
            <person name="Wang W."/>
            <person name="Sun X."/>
            <person name="Che Y."/>
            <person name="Guo L."/>
            <person name="Liu G."/>
            <person name="Guo L."/>
            <person name="Wang C."/>
            <person name="Yin W.B."/>
            <person name="Stadler M."/>
            <person name="Zhang X."/>
            <person name="Liu X."/>
        </authorList>
    </citation>
    <scope>NUCLEOTIDE SEQUENCE [LARGE SCALE GENOMIC DNA]</scope>
    <source>
        <strain evidence="4">W106-1 / CGMCC3.15140</strain>
    </source>
</reference>
<dbReference type="GO" id="GO:0016787">
    <property type="term" value="F:hydrolase activity"/>
    <property type="evidence" value="ECO:0007669"/>
    <property type="project" value="UniProtKB-KW"/>
</dbReference>
<protein>
    <recommendedName>
        <fullName evidence="2">Alpha/beta hydrolase fold-3 domain-containing protein</fullName>
    </recommendedName>
</protein>
<dbReference type="AlphaFoldDB" id="W3WUZ8"/>
<organism evidence="3 4">
    <name type="scientific">Pestalotiopsis fici (strain W106-1 / CGMCC3.15140)</name>
    <dbReference type="NCBI Taxonomy" id="1229662"/>
    <lineage>
        <taxon>Eukaryota</taxon>
        <taxon>Fungi</taxon>
        <taxon>Dikarya</taxon>
        <taxon>Ascomycota</taxon>
        <taxon>Pezizomycotina</taxon>
        <taxon>Sordariomycetes</taxon>
        <taxon>Xylariomycetidae</taxon>
        <taxon>Amphisphaeriales</taxon>
        <taxon>Sporocadaceae</taxon>
        <taxon>Pestalotiopsis</taxon>
    </lineage>
</organism>
<dbReference type="RefSeq" id="XP_007836527.1">
    <property type="nucleotide sequence ID" value="XM_007838336.1"/>
</dbReference>
<dbReference type="OrthoDB" id="19653at2759"/>
<dbReference type="HOGENOM" id="CLU_012494_9_1_1"/>
<accession>W3WUZ8</accession>
<dbReference type="InterPro" id="IPR013094">
    <property type="entry name" value="AB_hydrolase_3"/>
</dbReference>
<dbReference type="eggNOG" id="KOG1515">
    <property type="taxonomic scope" value="Eukaryota"/>
</dbReference>
<dbReference type="InParanoid" id="W3WUZ8"/>
<name>W3WUZ8_PESFW</name>
<dbReference type="InterPro" id="IPR050300">
    <property type="entry name" value="GDXG_lipolytic_enzyme"/>
</dbReference>
<dbReference type="OMA" id="LFIFHGE"/>
<dbReference type="Gene3D" id="3.40.50.1820">
    <property type="entry name" value="alpha/beta hydrolase"/>
    <property type="match status" value="1"/>
</dbReference>
<keyword evidence="1" id="KW-0378">Hydrolase</keyword>
<dbReference type="PANTHER" id="PTHR48081:SF3">
    <property type="entry name" value="ALPHA_BETA HYDROLASE FOLD-3 DOMAIN-CONTAINING PROTEIN"/>
    <property type="match status" value="1"/>
</dbReference>
<evidence type="ECO:0000313" key="3">
    <source>
        <dbReference type="EMBL" id="ETS77693.1"/>
    </source>
</evidence>
<feature type="domain" description="Alpha/beta hydrolase fold-3" evidence="2">
    <location>
        <begin position="65"/>
        <end position="213"/>
    </location>
</feature>
<gene>
    <name evidence="3" type="ORF">PFICI_09755</name>
</gene>
<keyword evidence="4" id="KW-1185">Reference proteome</keyword>
<evidence type="ECO:0000259" key="2">
    <source>
        <dbReference type="Pfam" id="PF07859"/>
    </source>
</evidence>
<dbReference type="GeneID" id="19274768"/>
<proteinExistence type="predicted"/>
<sequence>MPSSTSADNHSLGFKQLVERLLSVTPEIYHNFDIYRTEYSSANHEIGVDVLIPKHLATLTSVPLIVRIHGGFLVTGSNLFPAWFSPWILEFAAAKGAVIISPNYRLLPEANGIDVIEDLKAFWAWFRDGEPQRYLDSLGRTPLSLDTNHLLLVGESAGGYLALQSVLLHMSRPQAMILLYPMIDMHSDYYNTRFEKTIVGVPNISEDVIDAALQSFHAHKHYVTEADPPTRLDLAISIVQNGRLGEFLGSEEILYPLDLLRSGDKEIAVSKLPPLFILHGEQDTAVPVHGTVEFVERVRDIAPDVKLHIALRPGDHGFDAEASTGEPWLQVGLDFVSRAWLGQPLSSL</sequence>
<dbReference type="SUPFAM" id="SSF53474">
    <property type="entry name" value="alpha/beta-Hydrolases"/>
    <property type="match status" value="1"/>
</dbReference>
<dbReference type="EMBL" id="KI912115">
    <property type="protein sequence ID" value="ETS77693.1"/>
    <property type="molecule type" value="Genomic_DNA"/>
</dbReference>
<dbReference type="KEGG" id="pfy:PFICI_09755"/>